<proteinExistence type="predicted"/>
<comment type="catalytic activity">
    <reaction evidence="1">
        <text>beta-D-ribopyranose = beta-D-ribofuranose</text>
        <dbReference type="Rhea" id="RHEA:25432"/>
        <dbReference type="ChEBI" id="CHEBI:27476"/>
        <dbReference type="ChEBI" id="CHEBI:47002"/>
        <dbReference type="EC" id="5.4.99.62"/>
    </reaction>
</comment>
<dbReference type="Proteomes" id="UP000295008">
    <property type="component" value="Unassembled WGS sequence"/>
</dbReference>
<gene>
    <name evidence="6" type="ORF">EDC14_103518</name>
</gene>
<organism evidence="6 7">
    <name type="scientific">Hydrogenispora ethanolica</name>
    <dbReference type="NCBI Taxonomy" id="1082276"/>
    <lineage>
        <taxon>Bacteria</taxon>
        <taxon>Bacillati</taxon>
        <taxon>Bacillota</taxon>
        <taxon>Hydrogenispora</taxon>
    </lineage>
</organism>
<dbReference type="EC" id="5.4.99.62" evidence="2"/>
<keyword evidence="3" id="KW-0963">Cytoplasm</keyword>
<evidence type="ECO:0000256" key="3">
    <source>
        <dbReference type="ARBA" id="ARBA00022490"/>
    </source>
</evidence>
<dbReference type="GO" id="GO:0062193">
    <property type="term" value="F:D-ribose pyranase activity"/>
    <property type="evidence" value="ECO:0007669"/>
    <property type="project" value="UniProtKB-EC"/>
</dbReference>
<dbReference type="GO" id="GO:0016872">
    <property type="term" value="F:intramolecular lyase activity"/>
    <property type="evidence" value="ECO:0007669"/>
    <property type="project" value="InterPro"/>
</dbReference>
<dbReference type="Pfam" id="PF05025">
    <property type="entry name" value="RbsD_FucU"/>
    <property type="match status" value="1"/>
</dbReference>
<evidence type="ECO:0000256" key="4">
    <source>
        <dbReference type="ARBA" id="ARBA00023235"/>
    </source>
</evidence>
<keyword evidence="4" id="KW-0413">Isomerase</keyword>
<dbReference type="SUPFAM" id="SSF102546">
    <property type="entry name" value="RbsD-like"/>
    <property type="match status" value="1"/>
</dbReference>
<dbReference type="GO" id="GO:0005829">
    <property type="term" value="C:cytosol"/>
    <property type="evidence" value="ECO:0007669"/>
    <property type="project" value="TreeGrafter"/>
</dbReference>
<reference evidence="6 7" key="1">
    <citation type="submission" date="2019-03" db="EMBL/GenBank/DDBJ databases">
        <title>Genomic Encyclopedia of Type Strains, Phase IV (KMG-IV): sequencing the most valuable type-strain genomes for metagenomic binning, comparative biology and taxonomic classification.</title>
        <authorList>
            <person name="Goeker M."/>
        </authorList>
    </citation>
    <scope>NUCLEOTIDE SEQUENCE [LARGE SCALE GENOMIC DNA]</scope>
    <source>
        <strain evidence="6 7">LX-B</strain>
    </source>
</reference>
<evidence type="ECO:0000313" key="7">
    <source>
        <dbReference type="Proteomes" id="UP000295008"/>
    </source>
</evidence>
<keyword evidence="5" id="KW-0119">Carbohydrate metabolism</keyword>
<evidence type="ECO:0000256" key="2">
    <source>
        <dbReference type="ARBA" id="ARBA00012862"/>
    </source>
</evidence>
<dbReference type="EMBL" id="SLUN01000035">
    <property type="protein sequence ID" value="TCL60859.1"/>
    <property type="molecule type" value="Genomic_DNA"/>
</dbReference>
<keyword evidence="7" id="KW-1185">Reference proteome</keyword>
<sequence length="71" mass="8264">MEKVILAEEIRTESPLLFEKLSDLLKEIPMEFLPHREFKKKVSEAKFVVRTGEVIPYANMILVSGVKTLFR</sequence>
<comment type="caution">
    <text evidence="6">The sequence shown here is derived from an EMBL/GenBank/DDBJ whole genome shotgun (WGS) entry which is preliminary data.</text>
</comment>
<evidence type="ECO:0000313" key="6">
    <source>
        <dbReference type="EMBL" id="TCL60859.1"/>
    </source>
</evidence>
<dbReference type="InterPro" id="IPR023750">
    <property type="entry name" value="RbsD-like_sf"/>
</dbReference>
<dbReference type="InterPro" id="IPR023064">
    <property type="entry name" value="D-ribose_pyranase"/>
</dbReference>
<protein>
    <recommendedName>
        <fullName evidence="2">D-ribose pyranase</fullName>
        <ecNumber evidence="2">5.4.99.62</ecNumber>
    </recommendedName>
</protein>
<accession>A0A4R1R5S1</accession>
<dbReference type="PANTHER" id="PTHR37831">
    <property type="entry name" value="D-RIBOSE PYRANASE"/>
    <property type="match status" value="1"/>
</dbReference>
<dbReference type="Gene3D" id="3.40.1650.10">
    <property type="entry name" value="RbsD-like domain"/>
    <property type="match status" value="1"/>
</dbReference>
<name>A0A4R1R5S1_HYDET</name>
<dbReference type="GO" id="GO:0048029">
    <property type="term" value="F:monosaccharide binding"/>
    <property type="evidence" value="ECO:0007669"/>
    <property type="project" value="InterPro"/>
</dbReference>
<dbReference type="InterPro" id="IPR007721">
    <property type="entry name" value="RbsD_FucU"/>
</dbReference>
<dbReference type="GO" id="GO:0019303">
    <property type="term" value="P:D-ribose catabolic process"/>
    <property type="evidence" value="ECO:0007669"/>
    <property type="project" value="TreeGrafter"/>
</dbReference>
<evidence type="ECO:0000256" key="5">
    <source>
        <dbReference type="ARBA" id="ARBA00023277"/>
    </source>
</evidence>
<dbReference type="AlphaFoldDB" id="A0A4R1R5S1"/>
<dbReference type="PANTHER" id="PTHR37831:SF1">
    <property type="entry name" value="D-RIBOSE PYRANASE"/>
    <property type="match status" value="1"/>
</dbReference>
<evidence type="ECO:0000256" key="1">
    <source>
        <dbReference type="ARBA" id="ARBA00000223"/>
    </source>
</evidence>